<dbReference type="Pfam" id="PF06114">
    <property type="entry name" value="Peptidase_M78"/>
    <property type="match status" value="1"/>
</dbReference>
<dbReference type="PANTHER" id="PTHR43236">
    <property type="entry name" value="ANTITOXIN HIGA1"/>
    <property type="match status" value="1"/>
</dbReference>
<dbReference type="Gene3D" id="1.10.10.2910">
    <property type="match status" value="1"/>
</dbReference>
<dbReference type="HOGENOM" id="CLU_122894_2_1_9"/>
<protein>
    <submittedName>
        <fullName evidence="2">Putative immunity region protein 2</fullName>
    </submittedName>
</protein>
<gene>
    <name evidence="2" type="ORF">CSCA_2728</name>
</gene>
<dbReference type="AlphaFoldDB" id="A0A0E3M714"/>
<dbReference type="InterPro" id="IPR052345">
    <property type="entry name" value="Rad_response_metalloprotease"/>
</dbReference>
<dbReference type="KEGG" id="csq:CSCA_2728"/>
<keyword evidence="3" id="KW-1185">Reference proteome</keyword>
<sequence>MMINIRVRVNHLVKKYGTRDPEKLAKELSIIIKKVPFKSQKTKGFFKKQFGKKFIVINSNLSEFLQKIVLAHELGHATLHVSKSSYYIHEFTLFPRGKYENAANKFAAEILINENDIDTYSLKTMSINELSCYFGVPERLIMYKFFE</sequence>
<evidence type="ECO:0000313" key="3">
    <source>
        <dbReference type="Proteomes" id="UP000033115"/>
    </source>
</evidence>
<proteinExistence type="predicted"/>
<dbReference type="STRING" id="1548.CSCA_2728"/>
<dbReference type="EMBL" id="CP009933">
    <property type="protein sequence ID" value="AKA69853.1"/>
    <property type="molecule type" value="Genomic_DNA"/>
</dbReference>
<reference evidence="2 3" key="1">
    <citation type="journal article" date="2015" name="J. Biotechnol.">
        <title>Complete genome sequence of a malodorant-producing acetogen, Clostridium scatologenes ATCC 25775(T).</title>
        <authorList>
            <person name="Zhu Z."/>
            <person name="Guo T."/>
            <person name="Zheng H."/>
            <person name="Song T."/>
            <person name="Ouyang P."/>
            <person name="Xie J."/>
        </authorList>
    </citation>
    <scope>NUCLEOTIDE SEQUENCE [LARGE SCALE GENOMIC DNA]</scope>
    <source>
        <strain evidence="2 3">ATCC 25775</strain>
    </source>
</reference>
<accession>A0A0E3M714</accession>
<evidence type="ECO:0000259" key="1">
    <source>
        <dbReference type="Pfam" id="PF06114"/>
    </source>
</evidence>
<feature type="domain" description="IrrE N-terminal-like" evidence="1">
    <location>
        <begin position="26"/>
        <end position="144"/>
    </location>
</feature>
<name>A0A0E3M714_CLOSL</name>
<evidence type="ECO:0000313" key="2">
    <source>
        <dbReference type="EMBL" id="AKA69853.1"/>
    </source>
</evidence>
<dbReference type="Proteomes" id="UP000033115">
    <property type="component" value="Chromosome"/>
</dbReference>
<dbReference type="InterPro" id="IPR010359">
    <property type="entry name" value="IrrE_HExxH"/>
</dbReference>
<organism evidence="2 3">
    <name type="scientific">Clostridium scatologenes</name>
    <dbReference type="NCBI Taxonomy" id="1548"/>
    <lineage>
        <taxon>Bacteria</taxon>
        <taxon>Bacillati</taxon>
        <taxon>Bacillota</taxon>
        <taxon>Clostridia</taxon>
        <taxon>Eubacteriales</taxon>
        <taxon>Clostridiaceae</taxon>
        <taxon>Clostridium</taxon>
    </lineage>
</organism>
<dbReference type="PANTHER" id="PTHR43236:SF1">
    <property type="entry name" value="BLL7220 PROTEIN"/>
    <property type="match status" value="1"/>
</dbReference>